<accession>A0A927IAX2</accession>
<feature type="transmembrane region" description="Helical" evidence="1">
    <location>
        <begin position="6"/>
        <end position="25"/>
    </location>
</feature>
<evidence type="ECO:0000313" key="2">
    <source>
        <dbReference type="EMBL" id="MBD3930347.1"/>
    </source>
</evidence>
<keyword evidence="1" id="KW-1133">Transmembrane helix</keyword>
<evidence type="ECO:0000313" key="3">
    <source>
        <dbReference type="Proteomes" id="UP000632289"/>
    </source>
</evidence>
<dbReference type="NCBIfam" id="NF033493">
    <property type="entry name" value="MetS_like_NSS"/>
    <property type="match status" value="1"/>
</dbReference>
<evidence type="ECO:0000256" key="1">
    <source>
        <dbReference type="SAM" id="Phobius"/>
    </source>
</evidence>
<reference evidence="2" key="1">
    <citation type="submission" date="2020-09" db="EMBL/GenBank/DDBJ databases">
        <title>Secondary metabolite and genome analysis of marine Streptomyces chumphonensis KK1-2T.</title>
        <authorList>
            <person name="Phongsopitanun W."/>
            <person name="Kanchanasin P."/>
            <person name="Pittayakhajonwut P."/>
            <person name="Suwanborirux K."/>
            <person name="Tanasupawat S."/>
        </authorList>
    </citation>
    <scope>NUCLEOTIDE SEQUENCE</scope>
    <source>
        <strain evidence="2">KK1-2</strain>
    </source>
</reference>
<dbReference type="Proteomes" id="UP000632289">
    <property type="component" value="Unassembled WGS sequence"/>
</dbReference>
<sequence>MSASAIVMLIVSIVVVWGGLALAILKLRGHPEVELPPESPEEHSI</sequence>
<keyword evidence="1" id="KW-0472">Membrane</keyword>
<name>A0A927IAX2_9ACTN</name>
<organism evidence="2 3">
    <name type="scientific">Streptomyces chumphonensis</name>
    <dbReference type="NCBI Taxonomy" id="1214925"/>
    <lineage>
        <taxon>Bacteria</taxon>
        <taxon>Bacillati</taxon>
        <taxon>Actinomycetota</taxon>
        <taxon>Actinomycetes</taxon>
        <taxon>Kitasatosporales</taxon>
        <taxon>Streptomycetaceae</taxon>
        <taxon>Streptomyces</taxon>
    </lineage>
</organism>
<dbReference type="Pfam" id="PF16951">
    <property type="entry name" value="MaAIMP_sms"/>
    <property type="match status" value="1"/>
</dbReference>
<gene>
    <name evidence="2" type="ORF">IF129_01990</name>
</gene>
<dbReference type="InterPro" id="IPR031596">
    <property type="entry name" value="MaAIMP_sms"/>
</dbReference>
<keyword evidence="1" id="KW-0812">Transmembrane</keyword>
<keyword evidence="3" id="KW-1185">Reference proteome</keyword>
<dbReference type="RefSeq" id="WP_191207634.1">
    <property type="nucleotide sequence ID" value="NZ_BAABKL010000039.1"/>
</dbReference>
<proteinExistence type="predicted"/>
<dbReference type="EMBL" id="JACXYU010000001">
    <property type="protein sequence ID" value="MBD3930347.1"/>
    <property type="molecule type" value="Genomic_DNA"/>
</dbReference>
<comment type="caution">
    <text evidence="2">The sequence shown here is derived from an EMBL/GenBank/DDBJ whole genome shotgun (WGS) entry which is preliminary data.</text>
</comment>
<dbReference type="AlphaFoldDB" id="A0A927IAX2"/>
<protein>
    <submittedName>
        <fullName evidence="2">Methionine/alanine import family NSS transporter small subunit</fullName>
    </submittedName>
</protein>